<proteinExistence type="inferred from homology"/>
<dbReference type="Proteomes" id="UP000008068">
    <property type="component" value="Unassembled WGS sequence"/>
</dbReference>
<dbReference type="PRINTS" id="PR00463">
    <property type="entry name" value="EP450I"/>
</dbReference>
<dbReference type="GO" id="GO:0020037">
    <property type="term" value="F:heme binding"/>
    <property type="evidence" value="ECO:0007669"/>
    <property type="project" value="InterPro"/>
</dbReference>
<keyword evidence="3" id="KW-0472">Membrane</keyword>
<feature type="transmembrane region" description="Helical" evidence="3">
    <location>
        <begin position="6"/>
        <end position="25"/>
    </location>
</feature>
<accession>G0MAN1</accession>
<dbReference type="SUPFAM" id="SSF48264">
    <property type="entry name" value="Cytochrome P450"/>
    <property type="match status" value="1"/>
</dbReference>
<dbReference type="STRING" id="135651.G0MAN1"/>
<dbReference type="GO" id="GO:0016705">
    <property type="term" value="F:oxidoreductase activity, acting on paired donors, with incorporation or reduction of molecular oxygen"/>
    <property type="evidence" value="ECO:0007669"/>
    <property type="project" value="InterPro"/>
</dbReference>
<evidence type="ECO:0000313" key="4">
    <source>
        <dbReference type="EMBL" id="EGT40452.1"/>
    </source>
</evidence>
<protein>
    <submittedName>
        <fullName evidence="4">Uncharacterized protein</fullName>
    </submittedName>
</protein>
<keyword evidence="5" id="KW-1185">Reference proteome</keyword>
<dbReference type="OrthoDB" id="2789670at2759"/>
<comment type="similarity">
    <text evidence="1">Belongs to the cytochrome P450 family.</text>
</comment>
<keyword evidence="2" id="KW-0560">Oxidoreductase</keyword>
<keyword evidence="3" id="KW-1133">Transmembrane helix</keyword>
<dbReference type="PANTHER" id="PTHR24301">
    <property type="entry name" value="THROMBOXANE-A SYNTHASE"/>
    <property type="match status" value="1"/>
</dbReference>
<name>G0MAN1_CAEBE</name>
<organism evidence="5">
    <name type="scientific">Caenorhabditis brenneri</name>
    <name type="common">Nematode worm</name>
    <dbReference type="NCBI Taxonomy" id="135651"/>
    <lineage>
        <taxon>Eukaryota</taxon>
        <taxon>Metazoa</taxon>
        <taxon>Ecdysozoa</taxon>
        <taxon>Nematoda</taxon>
        <taxon>Chromadorea</taxon>
        <taxon>Rhabditida</taxon>
        <taxon>Rhabditina</taxon>
        <taxon>Rhabditomorpha</taxon>
        <taxon>Rhabditoidea</taxon>
        <taxon>Rhabditidae</taxon>
        <taxon>Peloderinae</taxon>
        <taxon>Caenorhabditis</taxon>
    </lineage>
</organism>
<dbReference type="InterPro" id="IPR002401">
    <property type="entry name" value="Cyt_P450_E_grp-I"/>
</dbReference>
<gene>
    <name evidence="4" type="ORF">CAEBREN_32180</name>
</gene>
<keyword evidence="2" id="KW-0503">Monooxygenase</keyword>
<dbReference type="HOGENOM" id="CLU_1257041_0_0_1"/>
<evidence type="ECO:0000256" key="2">
    <source>
        <dbReference type="ARBA" id="ARBA00023033"/>
    </source>
</evidence>
<sequence length="220" mass="25673">MSLIVIILIFVVFVTGYYAWLHTYWRRKGVSGPRGLPFLGSFYELADVNSPRVFIIRKWAKKFGKVFGFYEGATPVLVVGDPEMLQELFIRKFENFNARKTTNYIHGDLENEKEEPLVNVFFSQGNRWKKLRALNNPALSVKSLRIIHDNMENSIICMVDLFSKIKEDTPFNIHEYFQELTYDVICRTALGTPFSNQWNNKEIKLVQTVSNSEKKNIFDL</sequence>
<dbReference type="InterPro" id="IPR036396">
    <property type="entry name" value="Cyt_P450_sf"/>
</dbReference>
<dbReference type="GO" id="GO:0004497">
    <property type="term" value="F:monooxygenase activity"/>
    <property type="evidence" value="ECO:0007669"/>
    <property type="project" value="UniProtKB-KW"/>
</dbReference>
<dbReference type="eggNOG" id="KOG0158">
    <property type="taxonomic scope" value="Eukaryota"/>
</dbReference>
<evidence type="ECO:0000256" key="1">
    <source>
        <dbReference type="ARBA" id="ARBA00010617"/>
    </source>
</evidence>
<reference evidence="5" key="1">
    <citation type="submission" date="2011-07" db="EMBL/GenBank/DDBJ databases">
        <authorList>
            <consortium name="Caenorhabditis brenneri Sequencing and Analysis Consortium"/>
            <person name="Wilson R.K."/>
        </authorList>
    </citation>
    <scope>NUCLEOTIDE SEQUENCE [LARGE SCALE GENOMIC DNA]</scope>
    <source>
        <strain evidence="5">PB2801</strain>
    </source>
</reference>
<keyword evidence="3" id="KW-0812">Transmembrane</keyword>
<evidence type="ECO:0000256" key="3">
    <source>
        <dbReference type="SAM" id="Phobius"/>
    </source>
</evidence>
<dbReference type="Gene3D" id="1.10.630.10">
    <property type="entry name" value="Cytochrome P450"/>
    <property type="match status" value="1"/>
</dbReference>
<dbReference type="Pfam" id="PF00067">
    <property type="entry name" value="p450"/>
    <property type="match status" value="1"/>
</dbReference>
<dbReference type="InterPro" id="IPR001128">
    <property type="entry name" value="Cyt_P450"/>
</dbReference>
<dbReference type="AlphaFoldDB" id="G0MAN1"/>
<dbReference type="PANTHER" id="PTHR24301:SF2">
    <property type="entry name" value="THROMBOXANE-A SYNTHASE"/>
    <property type="match status" value="1"/>
</dbReference>
<dbReference type="GO" id="GO:0005506">
    <property type="term" value="F:iron ion binding"/>
    <property type="evidence" value="ECO:0007669"/>
    <property type="project" value="InterPro"/>
</dbReference>
<dbReference type="InParanoid" id="G0MAN1"/>
<dbReference type="EMBL" id="GL379788">
    <property type="protein sequence ID" value="EGT40452.1"/>
    <property type="molecule type" value="Genomic_DNA"/>
</dbReference>
<evidence type="ECO:0000313" key="5">
    <source>
        <dbReference type="Proteomes" id="UP000008068"/>
    </source>
</evidence>